<evidence type="ECO:0000256" key="1">
    <source>
        <dbReference type="SAM" id="Phobius"/>
    </source>
</evidence>
<dbReference type="EMBL" id="CP044535">
    <property type="protein sequence ID" value="QFI14443.1"/>
    <property type="molecule type" value="Genomic_DNA"/>
</dbReference>
<evidence type="ECO:0008006" key="4">
    <source>
        <dbReference type="Google" id="ProtNLM"/>
    </source>
</evidence>
<keyword evidence="1" id="KW-1133">Transmembrane helix</keyword>
<keyword evidence="3" id="KW-1185">Reference proteome</keyword>
<keyword evidence="1" id="KW-0812">Transmembrane</keyword>
<feature type="transmembrane region" description="Helical" evidence="1">
    <location>
        <begin position="17"/>
        <end position="35"/>
    </location>
</feature>
<sequence length="361" mass="42433">MSFNVEEGAIKFKKIKIFLILVLFLLFIILIDFFVRSTMNVSNFYDFKNFENKSDYKNINLSKNVFISNKVLNLNFEESFYSLLNDNLISYSGYYYVLFNSSEDYSVFSAKNNKFLFTLKFKDFVFVIKNVIFTLNNLYKTLEIYDSSGNNTLVLNFLSSILSVDYNNDFLVLGLSNGEIYIYKQGKMIYMEDSLERRFPTCFVKLNSNNKYLISLKGNSEYVLEVIDLENNYKKILELTNLTISSLESFETFLKIDDYHNLFIEGRSSLVVINIKSGRIFKVENKNSILRASYDYFQNIYRVYFYSEDDKIINIKTYSANSFRLFDNVFIKDEISSFVEFGKGLLYFNSNNDLKYLGLGQ</sequence>
<organism evidence="2 3">
    <name type="scientific">Borrelia maritima</name>
    <dbReference type="NCBI Taxonomy" id="2761123"/>
    <lineage>
        <taxon>Bacteria</taxon>
        <taxon>Pseudomonadati</taxon>
        <taxon>Spirochaetota</taxon>
        <taxon>Spirochaetia</taxon>
        <taxon>Spirochaetales</taxon>
        <taxon>Borreliaceae</taxon>
        <taxon>Borrelia</taxon>
    </lineage>
</organism>
<dbReference type="KEGG" id="bmat:DB723_01520"/>
<dbReference type="OrthoDB" id="350348at2"/>
<dbReference type="InterPro" id="IPR036322">
    <property type="entry name" value="WD40_repeat_dom_sf"/>
</dbReference>
<accession>A0A5J6WB64</accession>
<evidence type="ECO:0000313" key="2">
    <source>
        <dbReference type="EMBL" id="QFI14443.1"/>
    </source>
</evidence>
<protein>
    <recommendedName>
        <fullName evidence="4">WD40 repeat domain-containing protein</fullName>
    </recommendedName>
</protein>
<proteinExistence type="predicted"/>
<reference evidence="2 3" key="2">
    <citation type="journal article" date="2020" name="Int. J. Syst. Evol. Microbiol.">
        <title>Borrelia maritima sp. nov., a novel species of the Borrelia burgdorferi sensu lato complex, occupying a basal position to North American species.</title>
        <authorList>
            <person name="Margos G."/>
            <person name="Fedorova N."/>
            <person name="Becker N.S."/>
            <person name="Kleinjan J.E."/>
            <person name="Marosevic D."/>
            <person name="Krebs S."/>
            <person name="Hui L."/>
            <person name="Fingerle V."/>
            <person name="Lane R.S."/>
        </authorList>
    </citation>
    <scope>NUCLEOTIDE SEQUENCE [LARGE SCALE GENOMIC DNA]</scope>
    <source>
        <strain evidence="2 3">CA690</strain>
    </source>
</reference>
<dbReference type="Proteomes" id="UP000326393">
    <property type="component" value="Chromosome"/>
</dbReference>
<gene>
    <name evidence="2" type="ORF">DB723_01520</name>
</gene>
<dbReference type="AlphaFoldDB" id="A0A5J6WB64"/>
<name>A0A5J6WB64_9SPIR</name>
<dbReference type="SUPFAM" id="SSF50978">
    <property type="entry name" value="WD40 repeat-like"/>
    <property type="match status" value="1"/>
</dbReference>
<reference evidence="3" key="1">
    <citation type="submission" date="2019-10" db="EMBL/GenBank/DDBJ databases">
        <title>Borrelia maritima sp. nov., a novel species of the Borrelia burgdorferi sensu lato complex, occupies a basal position to North American species.</title>
        <authorList>
            <person name="Margos G."/>
            <person name="Fedorova N."/>
            <person name="Becker N.S."/>
            <person name="Kleinjan J.E."/>
            <person name="Marosevic D."/>
            <person name="Krebs S."/>
            <person name="Hui L."/>
            <person name="Fingerle V."/>
            <person name="Lane R.S."/>
        </authorList>
    </citation>
    <scope>NUCLEOTIDE SEQUENCE [LARGE SCALE GENOMIC DNA]</scope>
    <source>
        <strain evidence="3">CA690</strain>
    </source>
</reference>
<dbReference type="RefSeq" id="WP_151551650.1">
    <property type="nucleotide sequence ID" value="NZ_CP044535.1"/>
</dbReference>
<keyword evidence="1" id="KW-0472">Membrane</keyword>
<evidence type="ECO:0000313" key="3">
    <source>
        <dbReference type="Proteomes" id="UP000326393"/>
    </source>
</evidence>